<gene>
    <name evidence="1" type="ORF">F0145_20085</name>
</gene>
<name>A0A5M6D2W9_9BACT</name>
<organism evidence="1 2">
    <name type="scientific">Adhaeribacter rhizoryzae</name>
    <dbReference type="NCBI Taxonomy" id="2607907"/>
    <lineage>
        <taxon>Bacteria</taxon>
        <taxon>Pseudomonadati</taxon>
        <taxon>Bacteroidota</taxon>
        <taxon>Cytophagia</taxon>
        <taxon>Cytophagales</taxon>
        <taxon>Hymenobacteraceae</taxon>
        <taxon>Adhaeribacter</taxon>
    </lineage>
</organism>
<protein>
    <submittedName>
        <fullName evidence="1">Uncharacterized protein</fullName>
    </submittedName>
</protein>
<proteinExistence type="predicted"/>
<dbReference type="AlphaFoldDB" id="A0A5M6D2W9"/>
<sequence>MKPSMQQVEVITSGYVTEEKTFYCHTLERCALSPGLEKVEYYVNEKDQLFSIHYAHMLDLRLSVCVIDFFPDYSRDEVDKAAAIILDEIRRKV</sequence>
<dbReference type="RefSeq" id="WP_150091296.1">
    <property type="nucleotide sequence ID" value="NZ_VWSF01000020.1"/>
</dbReference>
<dbReference type="Proteomes" id="UP000323426">
    <property type="component" value="Unassembled WGS sequence"/>
</dbReference>
<reference evidence="1 2" key="1">
    <citation type="submission" date="2019-09" db="EMBL/GenBank/DDBJ databases">
        <title>Genome sequence and assembly of Adhaeribacter sp.</title>
        <authorList>
            <person name="Chhetri G."/>
        </authorList>
    </citation>
    <scope>NUCLEOTIDE SEQUENCE [LARGE SCALE GENOMIC DNA]</scope>
    <source>
        <strain evidence="1 2">DK36</strain>
    </source>
</reference>
<evidence type="ECO:0000313" key="2">
    <source>
        <dbReference type="Proteomes" id="UP000323426"/>
    </source>
</evidence>
<keyword evidence="2" id="KW-1185">Reference proteome</keyword>
<evidence type="ECO:0000313" key="1">
    <source>
        <dbReference type="EMBL" id="KAA5541673.1"/>
    </source>
</evidence>
<comment type="caution">
    <text evidence="1">The sequence shown here is derived from an EMBL/GenBank/DDBJ whole genome shotgun (WGS) entry which is preliminary data.</text>
</comment>
<dbReference type="EMBL" id="VWSF01000020">
    <property type="protein sequence ID" value="KAA5541673.1"/>
    <property type="molecule type" value="Genomic_DNA"/>
</dbReference>
<accession>A0A5M6D2W9</accession>